<dbReference type="GO" id="GO:0051539">
    <property type="term" value="F:4 iron, 4 sulfur cluster binding"/>
    <property type="evidence" value="ECO:0007669"/>
    <property type="project" value="UniProtKB-KW"/>
</dbReference>
<dbReference type="GO" id="GO:0050992">
    <property type="term" value="P:dimethylallyl diphosphate biosynthetic process"/>
    <property type="evidence" value="ECO:0007669"/>
    <property type="project" value="InterPro"/>
</dbReference>
<proteinExistence type="predicted"/>
<dbReference type="Pfam" id="PF02401">
    <property type="entry name" value="LYTB"/>
    <property type="match status" value="1"/>
</dbReference>
<evidence type="ECO:0000256" key="1">
    <source>
        <dbReference type="ARBA" id="ARBA00001966"/>
    </source>
</evidence>
<dbReference type="GO" id="GO:0046872">
    <property type="term" value="F:metal ion binding"/>
    <property type="evidence" value="ECO:0007669"/>
    <property type="project" value="UniProtKB-KW"/>
</dbReference>
<accession>A0A2G9YT55</accession>
<evidence type="ECO:0000256" key="3">
    <source>
        <dbReference type="ARBA" id="ARBA00022723"/>
    </source>
</evidence>
<dbReference type="Gene3D" id="3.40.50.11270">
    <property type="match status" value="1"/>
</dbReference>
<evidence type="ECO:0000256" key="5">
    <source>
        <dbReference type="ARBA" id="ARBA00023014"/>
    </source>
</evidence>
<name>A0A2G9YT55_9BACT</name>
<keyword evidence="4" id="KW-0408">Iron</keyword>
<keyword evidence="2" id="KW-0004">4Fe-4S</keyword>
<comment type="cofactor">
    <cofactor evidence="1">
        <name>[4Fe-4S] cluster</name>
        <dbReference type="ChEBI" id="CHEBI:49883"/>
    </cofactor>
</comment>
<keyword evidence="5" id="KW-0411">Iron-sulfur</keyword>
<feature type="non-terminal residue" evidence="6">
    <location>
        <position position="1"/>
    </location>
</feature>
<organism evidence="6 7">
    <name type="scientific">Candidatus Nealsonbacteria bacterium CG23_combo_of_CG06-09_8_20_14_all_39_25</name>
    <dbReference type="NCBI Taxonomy" id="1974723"/>
    <lineage>
        <taxon>Bacteria</taxon>
        <taxon>Candidatus Nealsoniibacteriota</taxon>
    </lineage>
</organism>
<evidence type="ECO:0000313" key="6">
    <source>
        <dbReference type="EMBL" id="PIP22420.1"/>
    </source>
</evidence>
<dbReference type="GO" id="GO:0051745">
    <property type="term" value="F:4-hydroxy-3-methylbut-2-enyl diphosphate reductase activity"/>
    <property type="evidence" value="ECO:0007669"/>
    <property type="project" value="InterPro"/>
</dbReference>
<keyword evidence="3" id="KW-0479">Metal-binding</keyword>
<dbReference type="Proteomes" id="UP000229054">
    <property type="component" value="Unassembled WGS sequence"/>
</dbReference>
<gene>
    <name evidence="6" type="primary">ispH</name>
    <name evidence="6" type="ORF">COX38_00675</name>
</gene>
<dbReference type="NCBIfam" id="TIGR00216">
    <property type="entry name" value="ispH_lytB"/>
    <property type="match status" value="1"/>
</dbReference>
<comment type="caution">
    <text evidence="6">The sequence shown here is derived from an EMBL/GenBank/DDBJ whole genome shotgun (WGS) entry which is preliminary data.</text>
</comment>
<evidence type="ECO:0000256" key="4">
    <source>
        <dbReference type="ARBA" id="ARBA00023004"/>
    </source>
</evidence>
<dbReference type="Gene3D" id="3.40.1010.20">
    <property type="entry name" value="4-hydroxy-3-methylbut-2-enyl diphosphate reductase, catalytic domain"/>
    <property type="match status" value="2"/>
</dbReference>
<dbReference type="PANTHER" id="PTHR30426">
    <property type="entry name" value="4-HYDROXY-3-METHYLBUT-2-ENYL DIPHOSPHATE REDUCTASE"/>
    <property type="match status" value="1"/>
</dbReference>
<dbReference type="InterPro" id="IPR003451">
    <property type="entry name" value="LytB/IspH"/>
</dbReference>
<dbReference type="GO" id="GO:0019288">
    <property type="term" value="P:isopentenyl diphosphate biosynthetic process, methylerythritol 4-phosphate pathway"/>
    <property type="evidence" value="ECO:0007669"/>
    <property type="project" value="InterPro"/>
</dbReference>
<evidence type="ECO:0000313" key="7">
    <source>
        <dbReference type="Proteomes" id="UP000229054"/>
    </source>
</evidence>
<dbReference type="PANTHER" id="PTHR30426:SF0">
    <property type="entry name" value="4-HYDROXY-3-METHYLBUT-2-ENYL DIPHOSPHATE REDUCTASE"/>
    <property type="match status" value="1"/>
</dbReference>
<dbReference type="EMBL" id="PCRN01000028">
    <property type="protein sequence ID" value="PIP22420.1"/>
    <property type="molecule type" value="Genomic_DNA"/>
</dbReference>
<protein>
    <submittedName>
        <fullName evidence="6">4-hydroxy-3-methylbut-2-enyl diphosphate reductase</fullName>
    </submittedName>
</protein>
<dbReference type="CDD" id="cd13944">
    <property type="entry name" value="lytB_ispH"/>
    <property type="match status" value="1"/>
</dbReference>
<evidence type="ECO:0000256" key="2">
    <source>
        <dbReference type="ARBA" id="ARBA00022485"/>
    </source>
</evidence>
<sequence>VKLSEESLENDPKPIHFLGKPVHNEEVINKIKKEGGRFISNPPQAESGTLVIRGHGVPPFTPLKNVLIRDLTCPLVKKAQLAARSLLEKGYKVIIIGDKKHPEVRGIKGYAKNKALVVENKLQAKKLKKFNKMGVVAQTTQDFNRVNEILKILEKRAKDFQWLNTLCPEVTSRQKELSQILKKTDGILVIGSHSSANTKRLAEIAKKAKGEVFWVNSLADLKKQKLKNVLTLGVVSGTSAPNWEIKKIKKWLGAKQK</sequence>
<dbReference type="AlphaFoldDB" id="A0A2G9YT55"/>
<reference evidence="6 7" key="1">
    <citation type="submission" date="2017-09" db="EMBL/GenBank/DDBJ databases">
        <title>Depth-based differentiation of microbial function through sediment-hosted aquifers and enrichment of novel symbionts in the deep terrestrial subsurface.</title>
        <authorList>
            <person name="Probst A.J."/>
            <person name="Ladd B."/>
            <person name="Jarett J.K."/>
            <person name="Geller-Mcgrath D.E."/>
            <person name="Sieber C.M."/>
            <person name="Emerson J.B."/>
            <person name="Anantharaman K."/>
            <person name="Thomas B.C."/>
            <person name="Malmstrom R."/>
            <person name="Stieglmeier M."/>
            <person name="Klingl A."/>
            <person name="Woyke T."/>
            <person name="Ryan C.M."/>
            <person name="Banfield J.F."/>
        </authorList>
    </citation>
    <scope>NUCLEOTIDE SEQUENCE [LARGE SCALE GENOMIC DNA]</scope>
    <source>
        <strain evidence="6">CG23_combo_of_CG06-09_8_20_14_all_39_25</strain>
    </source>
</reference>